<evidence type="ECO:0000259" key="1">
    <source>
        <dbReference type="Pfam" id="PF13456"/>
    </source>
</evidence>
<reference evidence="2" key="2">
    <citation type="submission" date="2023-02" db="EMBL/GenBank/DDBJ databases">
        <authorList>
            <person name="Swenson N.G."/>
            <person name="Wegrzyn J.L."/>
            <person name="Mcevoy S.L."/>
        </authorList>
    </citation>
    <scope>NUCLEOTIDE SEQUENCE</scope>
    <source>
        <strain evidence="2">91603</strain>
        <tissue evidence="2">Leaf</tissue>
    </source>
</reference>
<dbReference type="EMBL" id="JAJSOW010000105">
    <property type="protein sequence ID" value="KAI9165142.1"/>
    <property type="molecule type" value="Genomic_DNA"/>
</dbReference>
<keyword evidence="3" id="KW-1185">Reference proteome</keyword>
<organism evidence="2 3">
    <name type="scientific">Acer negundo</name>
    <name type="common">Box elder</name>
    <dbReference type="NCBI Taxonomy" id="4023"/>
    <lineage>
        <taxon>Eukaryota</taxon>
        <taxon>Viridiplantae</taxon>
        <taxon>Streptophyta</taxon>
        <taxon>Embryophyta</taxon>
        <taxon>Tracheophyta</taxon>
        <taxon>Spermatophyta</taxon>
        <taxon>Magnoliopsida</taxon>
        <taxon>eudicotyledons</taxon>
        <taxon>Gunneridae</taxon>
        <taxon>Pentapetalae</taxon>
        <taxon>rosids</taxon>
        <taxon>malvids</taxon>
        <taxon>Sapindales</taxon>
        <taxon>Sapindaceae</taxon>
        <taxon>Hippocastanoideae</taxon>
        <taxon>Acereae</taxon>
        <taxon>Acer</taxon>
    </lineage>
</organism>
<evidence type="ECO:0000313" key="2">
    <source>
        <dbReference type="EMBL" id="KAI9165142.1"/>
    </source>
</evidence>
<sequence>MAMEGVREILTVYLVGYMIYRWNTFKTKGTKVSKISSVWLPPPEGFLKLNTDVAVRNGRGLVGVGDVIRDCKSLVVAALSKPLVGFFKVEVGDFITLKEGVLLAKRLGIKGIVTEVDASNVDLCFSGN</sequence>
<dbReference type="InterPro" id="IPR052929">
    <property type="entry name" value="RNase_H-like_EbsB-rel"/>
</dbReference>
<dbReference type="InterPro" id="IPR002156">
    <property type="entry name" value="RNaseH_domain"/>
</dbReference>
<dbReference type="AlphaFoldDB" id="A0AAD5IJ43"/>
<dbReference type="PANTHER" id="PTHR47074:SF11">
    <property type="entry name" value="REVERSE TRANSCRIPTASE-LIKE PROTEIN"/>
    <property type="match status" value="1"/>
</dbReference>
<dbReference type="PANTHER" id="PTHR47074">
    <property type="entry name" value="BNAC02G40300D PROTEIN"/>
    <property type="match status" value="1"/>
</dbReference>
<reference evidence="2" key="1">
    <citation type="journal article" date="2022" name="Plant J.">
        <title>Strategies of tolerance reflected in two North American maple genomes.</title>
        <authorList>
            <person name="McEvoy S.L."/>
            <person name="Sezen U.U."/>
            <person name="Trouern-Trend A."/>
            <person name="McMahon S.M."/>
            <person name="Schaberg P.G."/>
            <person name="Yang J."/>
            <person name="Wegrzyn J.L."/>
            <person name="Swenson N.G."/>
        </authorList>
    </citation>
    <scope>NUCLEOTIDE SEQUENCE</scope>
    <source>
        <strain evidence="2">91603</strain>
    </source>
</reference>
<gene>
    <name evidence="2" type="ORF">LWI28_008538</name>
</gene>
<protein>
    <recommendedName>
        <fullName evidence="1">RNase H type-1 domain-containing protein</fullName>
    </recommendedName>
</protein>
<comment type="caution">
    <text evidence="2">The sequence shown here is derived from an EMBL/GenBank/DDBJ whole genome shotgun (WGS) entry which is preliminary data.</text>
</comment>
<dbReference type="GO" id="GO:0003676">
    <property type="term" value="F:nucleic acid binding"/>
    <property type="evidence" value="ECO:0007669"/>
    <property type="project" value="InterPro"/>
</dbReference>
<evidence type="ECO:0000313" key="3">
    <source>
        <dbReference type="Proteomes" id="UP001064489"/>
    </source>
</evidence>
<name>A0AAD5IJ43_ACENE</name>
<dbReference type="Pfam" id="PF13456">
    <property type="entry name" value="RVT_3"/>
    <property type="match status" value="1"/>
</dbReference>
<accession>A0AAD5IJ43</accession>
<dbReference type="GO" id="GO:0004523">
    <property type="term" value="F:RNA-DNA hybrid ribonuclease activity"/>
    <property type="evidence" value="ECO:0007669"/>
    <property type="project" value="InterPro"/>
</dbReference>
<proteinExistence type="predicted"/>
<feature type="domain" description="RNase H type-1" evidence="1">
    <location>
        <begin position="50"/>
        <end position="121"/>
    </location>
</feature>
<dbReference type="Proteomes" id="UP001064489">
    <property type="component" value="Chromosome 10"/>
</dbReference>